<accession>A0A852LF19</accession>
<dbReference type="Pfam" id="PF15055">
    <property type="entry name" value="DMAC1_Dmo2"/>
    <property type="match status" value="1"/>
</dbReference>
<dbReference type="Proteomes" id="UP000654395">
    <property type="component" value="Unassembled WGS sequence"/>
</dbReference>
<gene>
    <name evidence="3" type="primary">Dmac1</name>
    <name evidence="3" type="ORF">UROIND_R15644</name>
</gene>
<dbReference type="PANTHER" id="PTHR36469">
    <property type="entry name" value="DISTAL MEMBRANE-ARM ASSEMBLY COMPLEX PROTEIN 1"/>
    <property type="match status" value="1"/>
</dbReference>
<comment type="caution">
    <text evidence="3">The sequence shown here is derived from an EMBL/GenBank/DDBJ whole genome shotgun (WGS) entry which is preliminary data.</text>
</comment>
<name>A0A852LF19_UROIN</name>
<evidence type="ECO:0000259" key="2">
    <source>
        <dbReference type="Pfam" id="PF15055"/>
    </source>
</evidence>
<dbReference type="AlphaFoldDB" id="A0A852LF19"/>
<dbReference type="EMBL" id="WBNH01028552">
    <property type="protein sequence ID" value="NXX87420.1"/>
    <property type="molecule type" value="Genomic_DNA"/>
</dbReference>
<sequence>MTPPPGPQEAAAVPGAAPATRRPLFGSCWSCRVISGLGLLAAAAWIYRGPRTSMKRGVPPSMAAITQITFALGQ</sequence>
<keyword evidence="1" id="KW-0812">Transmembrane</keyword>
<feature type="domain" description="Distal membrane-arm assembly complex protein 1-like" evidence="2">
    <location>
        <begin position="27"/>
        <end position="73"/>
    </location>
</feature>
<proteinExistence type="predicted"/>
<evidence type="ECO:0000256" key="1">
    <source>
        <dbReference type="SAM" id="Phobius"/>
    </source>
</evidence>
<keyword evidence="1" id="KW-0472">Membrane</keyword>
<dbReference type="OrthoDB" id="6340866at2759"/>
<protein>
    <submittedName>
        <fullName evidence="3">DMAC1 protein</fullName>
    </submittedName>
</protein>
<evidence type="ECO:0000313" key="3">
    <source>
        <dbReference type="EMBL" id="NXX87420.1"/>
    </source>
</evidence>
<feature type="non-terminal residue" evidence="3">
    <location>
        <position position="74"/>
    </location>
</feature>
<keyword evidence="4" id="KW-1185">Reference proteome</keyword>
<dbReference type="InterPro" id="IPR028036">
    <property type="entry name" value="DMAC1-like_dom"/>
</dbReference>
<dbReference type="InterPro" id="IPR053117">
    <property type="entry name" value="DMAC_Protein"/>
</dbReference>
<evidence type="ECO:0000313" key="4">
    <source>
        <dbReference type="Proteomes" id="UP000654395"/>
    </source>
</evidence>
<dbReference type="PANTHER" id="PTHR36469:SF1">
    <property type="entry name" value="DISTAL MEMBRANE-ARM ASSEMBLY COMPLEX PROTEIN 1"/>
    <property type="match status" value="1"/>
</dbReference>
<keyword evidence="1" id="KW-1133">Transmembrane helix</keyword>
<organism evidence="3 4">
    <name type="scientific">Urocolius indicus</name>
    <name type="common">Red-faced mousebird</name>
    <name type="synonym">Colius indicus</name>
    <dbReference type="NCBI Taxonomy" id="458196"/>
    <lineage>
        <taxon>Eukaryota</taxon>
        <taxon>Metazoa</taxon>
        <taxon>Chordata</taxon>
        <taxon>Craniata</taxon>
        <taxon>Vertebrata</taxon>
        <taxon>Euteleostomi</taxon>
        <taxon>Archelosauria</taxon>
        <taxon>Archosauria</taxon>
        <taxon>Dinosauria</taxon>
        <taxon>Saurischia</taxon>
        <taxon>Theropoda</taxon>
        <taxon>Coelurosauria</taxon>
        <taxon>Aves</taxon>
        <taxon>Neognathae</taxon>
        <taxon>Neoaves</taxon>
        <taxon>Telluraves</taxon>
        <taxon>Coraciimorphae</taxon>
        <taxon>Coliiformes</taxon>
        <taxon>Coliidae</taxon>
        <taxon>Urocolius</taxon>
    </lineage>
</organism>
<reference evidence="3" key="1">
    <citation type="submission" date="2020-02" db="EMBL/GenBank/DDBJ databases">
        <title>Bird 10,000 Genomes (B10K) Project - Family phase.</title>
        <authorList>
            <person name="Zhang G."/>
        </authorList>
    </citation>
    <scope>NUCLEOTIDE SEQUENCE</scope>
    <source>
        <strain evidence="3">B10K-DU-030-59</strain>
    </source>
</reference>
<feature type="non-terminal residue" evidence="3">
    <location>
        <position position="1"/>
    </location>
</feature>
<feature type="transmembrane region" description="Helical" evidence="1">
    <location>
        <begin position="24"/>
        <end position="47"/>
    </location>
</feature>